<proteinExistence type="predicted"/>
<comment type="caution">
    <text evidence="2">The sequence shown here is derived from an EMBL/GenBank/DDBJ whole genome shotgun (WGS) entry which is preliminary data.</text>
</comment>
<feature type="transmembrane region" description="Helical" evidence="1">
    <location>
        <begin position="63"/>
        <end position="87"/>
    </location>
</feature>
<evidence type="ECO:0000313" key="2">
    <source>
        <dbReference type="EMBL" id="DAD27225.1"/>
    </source>
</evidence>
<name>A0A822Y869_NELNU</name>
<sequence>MRKLTTSPKGMNQCSCGISGCEHLNCQQLWVSGCPTSSRISSLNILPIVTSCSARKLNGLYNFVFNVMTGKILVGSRMLLLLLLPLLHTKFYYLLGRFHTCNLSRCSRQKSNILSTFLSVEDF</sequence>
<accession>A0A822Y869</accession>
<dbReference type="Proteomes" id="UP000607653">
    <property type="component" value="Unassembled WGS sequence"/>
</dbReference>
<organism evidence="2 3">
    <name type="scientific">Nelumbo nucifera</name>
    <name type="common">Sacred lotus</name>
    <dbReference type="NCBI Taxonomy" id="4432"/>
    <lineage>
        <taxon>Eukaryota</taxon>
        <taxon>Viridiplantae</taxon>
        <taxon>Streptophyta</taxon>
        <taxon>Embryophyta</taxon>
        <taxon>Tracheophyta</taxon>
        <taxon>Spermatophyta</taxon>
        <taxon>Magnoliopsida</taxon>
        <taxon>Proteales</taxon>
        <taxon>Nelumbonaceae</taxon>
        <taxon>Nelumbo</taxon>
    </lineage>
</organism>
<keyword evidence="1" id="KW-0472">Membrane</keyword>
<dbReference type="PROSITE" id="PS51257">
    <property type="entry name" value="PROKAR_LIPOPROTEIN"/>
    <property type="match status" value="1"/>
</dbReference>
<reference evidence="2 3" key="1">
    <citation type="journal article" date="2020" name="Mol. Biol. Evol.">
        <title>Distinct Expression and Methylation Patterns for Genes with Different Fates following a Single Whole-Genome Duplication in Flowering Plants.</title>
        <authorList>
            <person name="Shi T."/>
            <person name="Rahmani R.S."/>
            <person name="Gugger P.F."/>
            <person name="Wang M."/>
            <person name="Li H."/>
            <person name="Zhang Y."/>
            <person name="Li Z."/>
            <person name="Wang Q."/>
            <person name="Van de Peer Y."/>
            <person name="Marchal K."/>
            <person name="Chen J."/>
        </authorList>
    </citation>
    <scope>NUCLEOTIDE SEQUENCE [LARGE SCALE GENOMIC DNA]</scope>
    <source>
        <tissue evidence="2">Leaf</tissue>
    </source>
</reference>
<keyword evidence="1" id="KW-1133">Transmembrane helix</keyword>
<keyword evidence="3" id="KW-1185">Reference proteome</keyword>
<evidence type="ECO:0000256" key="1">
    <source>
        <dbReference type="SAM" id="Phobius"/>
    </source>
</evidence>
<dbReference type="AlphaFoldDB" id="A0A822Y869"/>
<keyword evidence="1" id="KW-0812">Transmembrane</keyword>
<dbReference type="EMBL" id="DUZY01000002">
    <property type="protein sequence ID" value="DAD27225.1"/>
    <property type="molecule type" value="Genomic_DNA"/>
</dbReference>
<protein>
    <submittedName>
        <fullName evidence="2">Uncharacterized protein</fullName>
    </submittedName>
</protein>
<gene>
    <name evidence="2" type="ORF">HUJ06_028693</name>
</gene>
<evidence type="ECO:0000313" key="3">
    <source>
        <dbReference type="Proteomes" id="UP000607653"/>
    </source>
</evidence>